<sequence length="196" mass="22656">MTMAPVFQLEHPGIGKTIAFRPVSLELDFDRLLKWQHEPHVIPYWRLNIPAEQYREHLEAFLANRNQTLYIGMLDGEPMSYFESYWAAGDIIGRYYEAGEQDQGVHLLIGPPDYLGKGYALPLLHAMVHFQFGHAATENIVAEPDIRNSKMIHIFKRCGFRFEREVELPDKTAALMFCSRQDFERSWTADDQPAIG</sequence>
<gene>
    <name evidence="7" type="ORF">DNH61_12740</name>
</gene>
<keyword evidence="8" id="KW-1185">Reference proteome</keyword>
<name>A0A2W1L9G5_9BACL</name>
<comment type="caution">
    <text evidence="7">The sequence shown here is derived from an EMBL/GenBank/DDBJ whole genome shotgun (WGS) entry which is preliminary data.</text>
</comment>
<reference evidence="7 8" key="1">
    <citation type="submission" date="2018-06" db="EMBL/GenBank/DDBJ databases">
        <title>Paenibacillus imtechensis sp. nov.</title>
        <authorList>
            <person name="Pinnaka A.K."/>
            <person name="Singh H."/>
            <person name="Kaur M."/>
        </authorList>
    </citation>
    <scope>NUCLEOTIDE SEQUENCE [LARGE SCALE GENOMIC DNA]</scope>
    <source>
        <strain evidence="7 8">SMB1</strain>
    </source>
</reference>
<evidence type="ECO:0000313" key="8">
    <source>
        <dbReference type="Proteomes" id="UP000249522"/>
    </source>
</evidence>
<dbReference type="Pfam" id="PF13523">
    <property type="entry name" value="Acetyltransf_8"/>
    <property type="match status" value="1"/>
</dbReference>
<feature type="domain" description="N-acetyltransferase" evidence="6">
    <location>
        <begin position="18"/>
        <end position="181"/>
    </location>
</feature>
<dbReference type="SUPFAM" id="SSF55729">
    <property type="entry name" value="Acyl-CoA N-acyltransferases (Nat)"/>
    <property type="match status" value="1"/>
</dbReference>
<evidence type="ECO:0000259" key="6">
    <source>
        <dbReference type="PROSITE" id="PS51186"/>
    </source>
</evidence>
<evidence type="ECO:0000313" key="7">
    <source>
        <dbReference type="EMBL" id="PZD95399.1"/>
    </source>
</evidence>
<dbReference type="OrthoDB" id="9795206at2"/>
<keyword evidence="7" id="KW-0808">Transferase</keyword>
<dbReference type="PANTHER" id="PTHR31438">
    <property type="entry name" value="LYSINE N-ACYLTRANSFERASE C17G9.06C-RELATED"/>
    <property type="match status" value="1"/>
</dbReference>
<dbReference type="GO" id="GO:0019290">
    <property type="term" value="P:siderophore biosynthetic process"/>
    <property type="evidence" value="ECO:0007669"/>
    <property type="project" value="InterPro"/>
</dbReference>
<dbReference type="AlphaFoldDB" id="A0A2W1L9G5"/>
<evidence type="ECO:0000256" key="3">
    <source>
        <dbReference type="ARBA" id="ARBA00020586"/>
    </source>
</evidence>
<comment type="function">
    <text evidence="1">Acyltransferase required for the direct transfer of medium- to long-chain fatty acyl moieties from a carrier protein (MbtL) on to the epsilon-amino group of lysine residue in the mycobactin core.</text>
</comment>
<dbReference type="EMBL" id="QKRB01000044">
    <property type="protein sequence ID" value="PZD95399.1"/>
    <property type="molecule type" value="Genomic_DNA"/>
</dbReference>
<dbReference type="GO" id="GO:0046677">
    <property type="term" value="P:response to antibiotic"/>
    <property type="evidence" value="ECO:0007669"/>
    <property type="project" value="UniProtKB-KW"/>
</dbReference>
<dbReference type="GO" id="GO:0016410">
    <property type="term" value="F:N-acyltransferase activity"/>
    <property type="evidence" value="ECO:0007669"/>
    <property type="project" value="TreeGrafter"/>
</dbReference>
<accession>A0A2W1L9G5</accession>
<dbReference type="Gene3D" id="3.40.630.30">
    <property type="match status" value="1"/>
</dbReference>
<protein>
    <recommendedName>
        <fullName evidence="3">Lysine N-acyltransferase MbtK</fullName>
    </recommendedName>
    <alternativeName>
        <fullName evidence="5">Mycobactin synthase protein K</fullName>
    </alternativeName>
</protein>
<dbReference type="SMART" id="SM01006">
    <property type="entry name" value="AlcB"/>
    <property type="match status" value="1"/>
</dbReference>
<dbReference type="RefSeq" id="WP_111147029.1">
    <property type="nucleotide sequence ID" value="NZ_QKRB01000044.1"/>
</dbReference>
<dbReference type="PANTHER" id="PTHR31438:SF1">
    <property type="entry name" value="LYSINE N-ACYLTRANSFERASE C17G9.06C-RELATED"/>
    <property type="match status" value="1"/>
</dbReference>
<dbReference type="InterPro" id="IPR000182">
    <property type="entry name" value="GNAT_dom"/>
</dbReference>
<proteinExistence type="predicted"/>
<comment type="pathway">
    <text evidence="2">Siderophore biosynthesis.</text>
</comment>
<keyword evidence="4" id="KW-0046">Antibiotic resistance</keyword>
<dbReference type="InterPro" id="IPR016181">
    <property type="entry name" value="Acyl_CoA_acyltransferase"/>
</dbReference>
<dbReference type="InterPro" id="IPR019432">
    <property type="entry name" value="Acyltransferase_MbtK/IucB-like"/>
</dbReference>
<dbReference type="Proteomes" id="UP000249522">
    <property type="component" value="Unassembled WGS sequence"/>
</dbReference>
<dbReference type="PROSITE" id="PS51186">
    <property type="entry name" value="GNAT"/>
    <property type="match status" value="1"/>
</dbReference>
<evidence type="ECO:0000256" key="5">
    <source>
        <dbReference type="ARBA" id="ARBA00031122"/>
    </source>
</evidence>
<organism evidence="7 8">
    <name type="scientific">Paenibacillus sambharensis</name>
    <dbReference type="NCBI Taxonomy" id="1803190"/>
    <lineage>
        <taxon>Bacteria</taxon>
        <taxon>Bacillati</taxon>
        <taxon>Bacillota</taxon>
        <taxon>Bacilli</taxon>
        <taxon>Bacillales</taxon>
        <taxon>Paenibacillaceae</taxon>
        <taxon>Paenibacillus</taxon>
    </lineage>
</organism>
<evidence type="ECO:0000256" key="1">
    <source>
        <dbReference type="ARBA" id="ARBA00003818"/>
    </source>
</evidence>
<evidence type="ECO:0000256" key="4">
    <source>
        <dbReference type="ARBA" id="ARBA00023251"/>
    </source>
</evidence>
<evidence type="ECO:0000256" key="2">
    <source>
        <dbReference type="ARBA" id="ARBA00004924"/>
    </source>
</evidence>